<feature type="domain" description="AAA+ ATPase" evidence="14">
    <location>
        <begin position="408"/>
        <end position="556"/>
    </location>
</feature>
<evidence type="ECO:0000256" key="9">
    <source>
        <dbReference type="ARBA" id="ARBA00023128"/>
    </source>
</evidence>
<comment type="catalytic activity">
    <reaction evidence="11">
        <text>ATP + H2O = ADP + phosphate + H(+)</text>
        <dbReference type="Rhea" id="RHEA:13065"/>
        <dbReference type="ChEBI" id="CHEBI:15377"/>
        <dbReference type="ChEBI" id="CHEBI:15378"/>
        <dbReference type="ChEBI" id="CHEBI:30616"/>
        <dbReference type="ChEBI" id="CHEBI:43474"/>
        <dbReference type="ChEBI" id="CHEBI:456216"/>
    </reaction>
    <physiologicalReaction direction="left-to-right" evidence="11">
        <dbReference type="Rhea" id="RHEA:13066"/>
    </physiologicalReaction>
</comment>
<dbReference type="SMART" id="SM01024">
    <property type="entry name" value="BCS1_N"/>
    <property type="match status" value="1"/>
</dbReference>
<keyword evidence="17" id="KW-1185">Reference proteome</keyword>
<feature type="region of interest" description="Disordered" evidence="12">
    <location>
        <begin position="476"/>
        <end position="500"/>
    </location>
</feature>
<comment type="caution">
    <text evidence="16">The sequence shown here is derived from an EMBL/GenBank/DDBJ whole genome shotgun (WGS) entry which is preliminary data.</text>
</comment>
<sequence>MPPQRLIPLLRALSRLGLASGRSWTSLLAAGIAFLRKIATHPQVTELLRFIFLGTIVETGRQVAQRIADFTTDFFVVKAEFAMGDFAYDWVVSYLEHHRVWNESRSFKVVARNAASRPYQSSNLGKIDGHPDPIYEPATNQSSSLFRWRGYWMSINKSSPGLSHYDTQSPEQTYRDGGGALIIAVWSRDRGILDKFVLAAREFYVNAQPLPRRQLNPKMEPSGSLLTAHFEQSDLAYDWMLEYLRSSNALKDIMEYTVSTKQSDLGWGTGPKDSVRYMPSPDSMQRFLFTSPRTGRGTWLQVHIHSGIESWESRRMIGGSITITLHSSDREVLADLIECAKEKYLDNGTSRVTVHLTDNTGRWAKTVTKSRRALSTLILPSNIKETILADAREFLASEKWYNLAGIPHRRGYLLYGAPGTGKSSTIHAVAGELGLEIYYISLASPGIDDFTLGRLISDTPSRCILLLEDIDCAFPSREDGDDDAEPEKDRHGNPLPAPMMPPKSAVTLSGLLNVLDSVVSDEGRLTFATTNHIGNLDGALIRAGRMDVKIKYGLATCEQIEQVFRVFFPGASGTERSEACDASGPPTCTSEELARRAAEFAAAVPSETYSIAQIQGYLLTNKEDPGGAVEGVGAWLVAQEAERRALAEYKRQWRADVARWRRGFEEPRRGPSAWELLWGEIEHGAEAARSDDDGPQKHQDTAALL</sequence>
<evidence type="ECO:0000256" key="5">
    <source>
        <dbReference type="ARBA" id="ARBA00022792"/>
    </source>
</evidence>
<reference evidence="16" key="1">
    <citation type="submission" date="2023-03" db="EMBL/GenBank/DDBJ databases">
        <title>Massive genome expansion in bonnet fungi (Mycena s.s.) driven by repeated elements and novel gene families across ecological guilds.</title>
        <authorList>
            <consortium name="Lawrence Berkeley National Laboratory"/>
            <person name="Harder C.B."/>
            <person name="Miyauchi S."/>
            <person name="Viragh M."/>
            <person name="Kuo A."/>
            <person name="Thoen E."/>
            <person name="Andreopoulos B."/>
            <person name="Lu D."/>
            <person name="Skrede I."/>
            <person name="Drula E."/>
            <person name="Henrissat B."/>
            <person name="Morin E."/>
            <person name="Kohler A."/>
            <person name="Barry K."/>
            <person name="LaButti K."/>
            <person name="Morin E."/>
            <person name="Salamov A."/>
            <person name="Lipzen A."/>
            <person name="Mereny Z."/>
            <person name="Hegedus B."/>
            <person name="Baldrian P."/>
            <person name="Stursova M."/>
            <person name="Weitz H."/>
            <person name="Taylor A."/>
            <person name="Grigoriev I.V."/>
            <person name="Nagy L.G."/>
            <person name="Martin F."/>
            <person name="Kauserud H."/>
        </authorList>
    </citation>
    <scope>NUCLEOTIDE SEQUENCE</scope>
    <source>
        <strain evidence="16">CBHHK173m</strain>
    </source>
</reference>
<dbReference type="Gene3D" id="3.40.50.300">
    <property type="entry name" value="P-loop containing nucleotide triphosphate hydrolases"/>
    <property type="match status" value="1"/>
</dbReference>
<dbReference type="InterPro" id="IPR003960">
    <property type="entry name" value="ATPase_AAA_CS"/>
</dbReference>
<keyword evidence="13" id="KW-0732">Signal</keyword>
<dbReference type="InterPro" id="IPR014851">
    <property type="entry name" value="BCS1_N"/>
</dbReference>
<dbReference type="GO" id="GO:0005743">
    <property type="term" value="C:mitochondrial inner membrane"/>
    <property type="evidence" value="ECO:0007669"/>
    <property type="project" value="UniProtKB-SubCell"/>
</dbReference>
<dbReference type="InterPro" id="IPR057495">
    <property type="entry name" value="AAA_lid_BCS1"/>
</dbReference>
<feature type="chain" id="PRO_5042066250" description="P-loop containing nucleoside triphosphate hydrolase protein" evidence="13">
    <location>
        <begin position="22"/>
        <end position="705"/>
    </location>
</feature>
<dbReference type="Proteomes" id="UP001222325">
    <property type="component" value="Unassembled WGS sequence"/>
</dbReference>
<evidence type="ECO:0000313" key="17">
    <source>
        <dbReference type="Proteomes" id="UP001222325"/>
    </source>
</evidence>
<feature type="signal peptide" evidence="13">
    <location>
        <begin position="1"/>
        <end position="21"/>
    </location>
</feature>
<evidence type="ECO:0000256" key="11">
    <source>
        <dbReference type="ARBA" id="ARBA00048778"/>
    </source>
</evidence>
<keyword evidence="3" id="KW-0812">Transmembrane</keyword>
<evidence type="ECO:0000256" key="1">
    <source>
        <dbReference type="ARBA" id="ARBA00004434"/>
    </source>
</evidence>
<comment type="subcellular location">
    <subcellularLocation>
        <location evidence="1">Mitochondrion inner membrane</location>
        <topology evidence="1">Single-pass membrane protein</topology>
    </subcellularLocation>
</comment>
<evidence type="ECO:0000256" key="6">
    <source>
        <dbReference type="ARBA" id="ARBA00022801"/>
    </source>
</evidence>
<evidence type="ECO:0000256" key="8">
    <source>
        <dbReference type="ARBA" id="ARBA00022989"/>
    </source>
</evidence>
<protein>
    <recommendedName>
        <fullName evidence="18">P-loop containing nucleoside triphosphate hydrolase protein</fullName>
    </recommendedName>
</protein>
<evidence type="ECO:0000256" key="13">
    <source>
        <dbReference type="SAM" id="SignalP"/>
    </source>
</evidence>
<comment type="similarity">
    <text evidence="2">Belongs to the AAA ATPase family. BCS1 subfamily.</text>
</comment>
<organism evidence="16 17">
    <name type="scientific">Mycena belliarum</name>
    <dbReference type="NCBI Taxonomy" id="1033014"/>
    <lineage>
        <taxon>Eukaryota</taxon>
        <taxon>Fungi</taxon>
        <taxon>Dikarya</taxon>
        <taxon>Basidiomycota</taxon>
        <taxon>Agaricomycotina</taxon>
        <taxon>Agaricomycetes</taxon>
        <taxon>Agaricomycetidae</taxon>
        <taxon>Agaricales</taxon>
        <taxon>Marasmiineae</taxon>
        <taxon>Mycenaceae</taxon>
        <taxon>Mycena</taxon>
    </lineage>
</organism>
<dbReference type="InterPro" id="IPR027417">
    <property type="entry name" value="P-loop_NTPase"/>
</dbReference>
<keyword evidence="9" id="KW-0496">Mitochondrion</keyword>
<evidence type="ECO:0008006" key="18">
    <source>
        <dbReference type="Google" id="ProtNLM"/>
    </source>
</evidence>
<evidence type="ECO:0000259" key="15">
    <source>
        <dbReference type="SMART" id="SM01024"/>
    </source>
</evidence>
<keyword evidence="4" id="KW-0547">Nucleotide-binding</keyword>
<accession>A0AAD6XWM7</accession>
<dbReference type="SMART" id="SM00382">
    <property type="entry name" value="AAA"/>
    <property type="match status" value="1"/>
</dbReference>
<evidence type="ECO:0000259" key="14">
    <source>
        <dbReference type="SMART" id="SM00382"/>
    </source>
</evidence>
<keyword evidence="7" id="KW-0067">ATP-binding</keyword>
<keyword evidence="8" id="KW-1133">Transmembrane helix</keyword>
<keyword evidence="10" id="KW-0472">Membrane</keyword>
<evidence type="ECO:0000313" key="16">
    <source>
        <dbReference type="EMBL" id="KAJ7093270.1"/>
    </source>
</evidence>
<evidence type="ECO:0000256" key="3">
    <source>
        <dbReference type="ARBA" id="ARBA00022692"/>
    </source>
</evidence>
<dbReference type="PANTHER" id="PTHR23070">
    <property type="entry name" value="BCS1 AAA-TYPE ATPASE"/>
    <property type="match status" value="1"/>
</dbReference>
<dbReference type="AlphaFoldDB" id="A0AAD6XWM7"/>
<evidence type="ECO:0000256" key="7">
    <source>
        <dbReference type="ARBA" id="ARBA00022840"/>
    </source>
</evidence>
<keyword evidence="5" id="KW-0999">Mitochondrion inner membrane</keyword>
<evidence type="ECO:0000256" key="10">
    <source>
        <dbReference type="ARBA" id="ARBA00023136"/>
    </source>
</evidence>
<dbReference type="GO" id="GO:0016887">
    <property type="term" value="F:ATP hydrolysis activity"/>
    <property type="evidence" value="ECO:0007669"/>
    <property type="project" value="InterPro"/>
</dbReference>
<dbReference type="PROSITE" id="PS00674">
    <property type="entry name" value="AAA"/>
    <property type="match status" value="1"/>
</dbReference>
<evidence type="ECO:0000256" key="12">
    <source>
        <dbReference type="SAM" id="MobiDB-lite"/>
    </source>
</evidence>
<dbReference type="InterPro" id="IPR003959">
    <property type="entry name" value="ATPase_AAA_core"/>
</dbReference>
<name>A0AAD6XWM7_9AGAR</name>
<dbReference type="Pfam" id="PF08740">
    <property type="entry name" value="BCS1_N"/>
    <property type="match status" value="2"/>
</dbReference>
<dbReference type="Pfam" id="PF25426">
    <property type="entry name" value="AAA_lid_BCS1"/>
    <property type="match status" value="1"/>
</dbReference>
<dbReference type="GO" id="GO:0005524">
    <property type="term" value="F:ATP binding"/>
    <property type="evidence" value="ECO:0007669"/>
    <property type="project" value="UniProtKB-KW"/>
</dbReference>
<gene>
    <name evidence="16" type="ORF">B0H15DRAFT_831864</name>
</gene>
<feature type="region of interest" description="Disordered" evidence="12">
    <location>
        <begin position="685"/>
        <end position="705"/>
    </location>
</feature>
<evidence type="ECO:0000256" key="4">
    <source>
        <dbReference type="ARBA" id="ARBA00022741"/>
    </source>
</evidence>
<dbReference type="SUPFAM" id="SSF52540">
    <property type="entry name" value="P-loop containing nucleoside triphosphate hydrolases"/>
    <property type="match status" value="1"/>
</dbReference>
<proteinExistence type="inferred from homology"/>
<dbReference type="InterPro" id="IPR050747">
    <property type="entry name" value="Mitochondrial_chaperone_BCS1"/>
</dbReference>
<dbReference type="Pfam" id="PF00004">
    <property type="entry name" value="AAA"/>
    <property type="match status" value="1"/>
</dbReference>
<evidence type="ECO:0000256" key="2">
    <source>
        <dbReference type="ARBA" id="ARBA00007448"/>
    </source>
</evidence>
<dbReference type="InterPro" id="IPR003593">
    <property type="entry name" value="AAA+_ATPase"/>
</dbReference>
<keyword evidence="6" id="KW-0378">Hydrolase</keyword>
<feature type="domain" description="BCS1 N-terminal" evidence="15">
    <location>
        <begin position="51"/>
        <end position="377"/>
    </location>
</feature>
<dbReference type="EMBL" id="JARJCN010000016">
    <property type="protein sequence ID" value="KAJ7093270.1"/>
    <property type="molecule type" value="Genomic_DNA"/>
</dbReference>